<evidence type="ECO:0000313" key="1">
    <source>
        <dbReference type="EnsemblPlants" id="AVESA.00010b.r2.3AG0447370.1.CDS"/>
    </source>
</evidence>
<sequence length="583" mass="63973">MEVSAMEEAVPLPEARKKGGLRTIPFIISNEIFEKLASYGLQANMILYLTKRYHMTAADGTMLLYLWSAITNFLPISGAVISDVYLGRFRVIALGSVVSLSGMCVLLVTAILPVYRKTPECAANPRDCTRLPSQLPLLFTSLLLMSLGAGGIRPCTLAFGADQLDKRDNSAKNVRTLQTFFNWYYTVLGLSVVFAALVIVYIQEAKGWVIGFSVPVVLMLTALTLFLLGSPFYLRADPDRSVLVSIVQVLVASYKNRGEMLPPETTDASCFHNKAGTKPRVPASNLRCMNRACVLRNPSKELNADGSACDPWRLCTVQQVEDAKAVVRVLPIWSTGIIPGVIVAQHMFPVLQADTMERRIGGMNVPAASFGVFAILTLTVWVAFYDRVLVRPLSRLTGHARGLSLRQRMGAGIAILAVAMVVAARMEALRRAAAISEGLRDTGHAVVHMSAMRLVPQHCLTGLAEALNLIGQLEFYYSEFPKTMSSIGVSLLALGMGFGALLGIAIVGIINRATGWDGRDSWLSSNLNRGHYDYYYLVLAALSVANLLYFIWCGWAYGEEGQNRVMAAEVEDEEETKQEQQKW</sequence>
<keyword evidence="2" id="KW-1185">Reference proteome</keyword>
<name>A0ACD5VL55_AVESA</name>
<dbReference type="Proteomes" id="UP001732700">
    <property type="component" value="Chromosome 3A"/>
</dbReference>
<accession>A0ACD5VL55</accession>
<dbReference type="EnsemblPlants" id="AVESA.00010b.r2.3AG0447370.1">
    <property type="protein sequence ID" value="AVESA.00010b.r2.3AG0447370.1.CDS"/>
    <property type="gene ID" value="AVESA.00010b.r2.3AG0447370"/>
</dbReference>
<reference evidence="1" key="1">
    <citation type="submission" date="2021-05" db="EMBL/GenBank/DDBJ databases">
        <authorList>
            <person name="Scholz U."/>
            <person name="Mascher M."/>
            <person name="Fiebig A."/>
        </authorList>
    </citation>
    <scope>NUCLEOTIDE SEQUENCE [LARGE SCALE GENOMIC DNA]</scope>
</reference>
<reference evidence="1" key="2">
    <citation type="submission" date="2025-09" db="UniProtKB">
        <authorList>
            <consortium name="EnsemblPlants"/>
        </authorList>
    </citation>
    <scope>IDENTIFICATION</scope>
</reference>
<proteinExistence type="predicted"/>
<organism evidence="1 2">
    <name type="scientific">Avena sativa</name>
    <name type="common">Oat</name>
    <dbReference type="NCBI Taxonomy" id="4498"/>
    <lineage>
        <taxon>Eukaryota</taxon>
        <taxon>Viridiplantae</taxon>
        <taxon>Streptophyta</taxon>
        <taxon>Embryophyta</taxon>
        <taxon>Tracheophyta</taxon>
        <taxon>Spermatophyta</taxon>
        <taxon>Magnoliopsida</taxon>
        <taxon>Liliopsida</taxon>
        <taxon>Poales</taxon>
        <taxon>Poaceae</taxon>
        <taxon>BOP clade</taxon>
        <taxon>Pooideae</taxon>
        <taxon>Poodae</taxon>
        <taxon>Poeae</taxon>
        <taxon>Poeae Chloroplast Group 1 (Aveneae type)</taxon>
        <taxon>Aveninae</taxon>
        <taxon>Avena</taxon>
    </lineage>
</organism>
<protein>
    <submittedName>
        <fullName evidence="1">Uncharacterized protein</fullName>
    </submittedName>
</protein>
<evidence type="ECO:0000313" key="2">
    <source>
        <dbReference type="Proteomes" id="UP001732700"/>
    </source>
</evidence>